<dbReference type="PROSITE" id="PS50267">
    <property type="entry name" value="NA_NEUROTRAN_SYMP_3"/>
    <property type="match status" value="1"/>
</dbReference>
<dbReference type="InterPro" id="IPR047218">
    <property type="entry name" value="YocR/YhdH-like"/>
</dbReference>
<evidence type="ECO:0000313" key="9">
    <source>
        <dbReference type="Proteomes" id="UP000199820"/>
    </source>
</evidence>
<evidence type="ECO:0000256" key="1">
    <source>
        <dbReference type="ARBA" id="ARBA00004141"/>
    </source>
</evidence>
<dbReference type="PRINTS" id="PR00176">
    <property type="entry name" value="NANEUSMPORT"/>
</dbReference>
<feature type="transmembrane region" description="Helical" evidence="7">
    <location>
        <begin position="143"/>
        <end position="170"/>
    </location>
</feature>
<dbReference type="PROSITE" id="PS00610">
    <property type="entry name" value="NA_NEUROTRAN_SYMP_1"/>
    <property type="match status" value="1"/>
</dbReference>
<feature type="transmembrane region" description="Helical" evidence="7">
    <location>
        <begin position="182"/>
        <end position="199"/>
    </location>
</feature>
<sequence length="464" mass="50494">MADKKNVQPLYQGPGRSTFSGRLGFVLSAAGSAVGLGNIWRFPYLAAKYGGGIFLLVYLILMLTFGYTMIMAETALGRMTKKSPVGAYQHFGKTGFLKFGGWINAIIPILIVPYYSVIGGWVLKYLFEYVIGNTQAVAADGYFGGFITQAAPVELFFVLFSLANIVTIYMGVQNGIERVSKAMMPLLVILAIFVAAYSVTRPGAMEGVKYFLVPNFEHFSWMTVVSAMGQMFYSLSIAMGILVTFGSYMKNELDVEKSTTQVEIFDTGIAILAGLMIIPAVFAFNGGDPNTLKAGPSLMFITLPQVFASMGLGRLGGIMFFLLVLFAALTSAIALTESAVSTFEDELGWDRKKASIMMGVVIIGLGTLSTFGYSIWSSFTIIGMQILDFFDFLTNSVMMPIAAFCNCVLIVKVITLVRLDAEIEQSSEFKRKPIFHICIRYVAPLFTAIILASSVASAFGLLTL</sequence>
<dbReference type="Proteomes" id="UP000199820">
    <property type="component" value="Unassembled WGS sequence"/>
</dbReference>
<evidence type="ECO:0000256" key="5">
    <source>
        <dbReference type="ARBA" id="ARBA00023136"/>
    </source>
</evidence>
<evidence type="ECO:0000256" key="2">
    <source>
        <dbReference type="ARBA" id="ARBA00022448"/>
    </source>
</evidence>
<dbReference type="AlphaFoldDB" id="A0A1I0HBD6"/>
<name>A0A1I0HBD6_9FIRM</name>
<reference evidence="8 9" key="1">
    <citation type="submission" date="2016-10" db="EMBL/GenBank/DDBJ databases">
        <authorList>
            <person name="de Groot N.N."/>
        </authorList>
    </citation>
    <scope>NUCLEOTIDE SEQUENCE [LARGE SCALE GENOMIC DNA]</scope>
    <source>
        <strain evidence="8 9">KH1P1</strain>
    </source>
</reference>
<feature type="transmembrane region" description="Helical" evidence="7">
    <location>
        <begin position="21"/>
        <end position="40"/>
    </location>
</feature>
<accession>A0A1I0HBD6</accession>
<dbReference type="OrthoDB" id="9762833at2"/>
<keyword evidence="4 7" id="KW-1133">Transmembrane helix</keyword>
<feature type="transmembrane region" description="Helical" evidence="7">
    <location>
        <begin position="102"/>
        <end position="123"/>
    </location>
</feature>
<evidence type="ECO:0000256" key="6">
    <source>
        <dbReference type="RuleBase" id="RU003732"/>
    </source>
</evidence>
<keyword evidence="5 7" id="KW-0472">Membrane</keyword>
<feature type="transmembrane region" description="Helical" evidence="7">
    <location>
        <begin position="264"/>
        <end position="286"/>
    </location>
</feature>
<keyword evidence="2 6" id="KW-0813">Transport</keyword>
<evidence type="ECO:0000256" key="4">
    <source>
        <dbReference type="ARBA" id="ARBA00022989"/>
    </source>
</evidence>
<evidence type="ECO:0000256" key="3">
    <source>
        <dbReference type="ARBA" id="ARBA00022692"/>
    </source>
</evidence>
<organism evidence="8 9">
    <name type="scientific">[Clostridium] aminophilum</name>
    <dbReference type="NCBI Taxonomy" id="1526"/>
    <lineage>
        <taxon>Bacteria</taxon>
        <taxon>Bacillati</taxon>
        <taxon>Bacillota</taxon>
        <taxon>Clostridia</taxon>
        <taxon>Lachnospirales</taxon>
        <taxon>Lachnospiraceae</taxon>
    </lineage>
</organism>
<dbReference type="NCBIfam" id="NF037979">
    <property type="entry name" value="Na_transp"/>
    <property type="match status" value="1"/>
</dbReference>
<dbReference type="InterPro" id="IPR000175">
    <property type="entry name" value="Na/ntran_symport"/>
</dbReference>
<dbReference type="SUPFAM" id="SSF161070">
    <property type="entry name" value="SNF-like"/>
    <property type="match status" value="1"/>
</dbReference>
<dbReference type="InterPro" id="IPR037272">
    <property type="entry name" value="SNS_sf"/>
</dbReference>
<feature type="transmembrane region" description="Helical" evidence="7">
    <location>
        <begin position="438"/>
        <end position="462"/>
    </location>
</feature>
<gene>
    <name evidence="8" type="ORF">SAMN04487771_104714</name>
</gene>
<keyword evidence="3 6" id="KW-0812">Transmembrane</keyword>
<evidence type="ECO:0000313" key="8">
    <source>
        <dbReference type="EMBL" id="SET81104.1"/>
    </source>
</evidence>
<feature type="transmembrane region" description="Helical" evidence="7">
    <location>
        <begin position="396"/>
        <end position="417"/>
    </location>
</feature>
<feature type="transmembrane region" description="Helical" evidence="7">
    <location>
        <begin position="52"/>
        <end position="72"/>
    </location>
</feature>
<keyword evidence="6" id="KW-0769">Symport</keyword>
<comment type="similarity">
    <text evidence="6">Belongs to the sodium:neurotransmitter symporter (SNF) (TC 2.A.22) family.</text>
</comment>
<feature type="transmembrane region" description="Helical" evidence="7">
    <location>
        <begin position="306"/>
        <end position="335"/>
    </location>
</feature>
<feature type="transmembrane region" description="Helical" evidence="7">
    <location>
        <begin position="219"/>
        <end position="243"/>
    </location>
</feature>
<dbReference type="GO" id="GO:0015293">
    <property type="term" value="F:symporter activity"/>
    <property type="evidence" value="ECO:0007669"/>
    <property type="project" value="UniProtKB-KW"/>
</dbReference>
<protein>
    <recommendedName>
        <fullName evidence="6">Transporter</fullName>
    </recommendedName>
</protein>
<evidence type="ECO:0000256" key="7">
    <source>
        <dbReference type="SAM" id="Phobius"/>
    </source>
</evidence>
<dbReference type="CDD" id="cd10336">
    <property type="entry name" value="SLC6sbd_Tyt1-Like"/>
    <property type="match status" value="1"/>
</dbReference>
<dbReference type="GO" id="GO:0016020">
    <property type="term" value="C:membrane"/>
    <property type="evidence" value="ECO:0007669"/>
    <property type="project" value="UniProtKB-SubCell"/>
</dbReference>
<dbReference type="eggNOG" id="COG0733">
    <property type="taxonomic scope" value="Bacteria"/>
</dbReference>
<dbReference type="PANTHER" id="PTHR42948:SF1">
    <property type="entry name" value="TRANSPORTER"/>
    <property type="match status" value="1"/>
</dbReference>
<dbReference type="EMBL" id="FOIL01000047">
    <property type="protein sequence ID" value="SET81104.1"/>
    <property type="molecule type" value="Genomic_DNA"/>
</dbReference>
<dbReference type="RefSeq" id="WP_074650160.1">
    <property type="nucleotide sequence ID" value="NZ_FOIL01000047.1"/>
</dbReference>
<comment type="subcellular location">
    <subcellularLocation>
        <location evidence="1">Membrane</location>
        <topology evidence="1">Multi-pass membrane protein</topology>
    </subcellularLocation>
</comment>
<proteinExistence type="inferred from homology"/>
<dbReference type="PANTHER" id="PTHR42948">
    <property type="entry name" value="TRANSPORTER"/>
    <property type="match status" value="1"/>
</dbReference>
<feature type="transmembrane region" description="Helical" evidence="7">
    <location>
        <begin position="356"/>
        <end position="376"/>
    </location>
</feature>
<keyword evidence="9" id="KW-1185">Reference proteome</keyword>
<dbReference type="Pfam" id="PF00209">
    <property type="entry name" value="SNF"/>
    <property type="match status" value="2"/>
</dbReference>